<evidence type="ECO:0000259" key="8">
    <source>
        <dbReference type="SMART" id="SM00078"/>
    </source>
</evidence>
<dbReference type="SMART" id="SM00078">
    <property type="entry name" value="IlGF"/>
    <property type="match status" value="1"/>
</dbReference>
<organism evidence="9">
    <name type="scientific">Galleria mellonella</name>
    <name type="common">Greater wax moth</name>
    <dbReference type="NCBI Taxonomy" id="7137"/>
    <lineage>
        <taxon>Eukaryota</taxon>
        <taxon>Metazoa</taxon>
        <taxon>Ecdysozoa</taxon>
        <taxon>Arthropoda</taxon>
        <taxon>Hexapoda</taxon>
        <taxon>Insecta</taxon>
        <taxon>Pterygota</taxon>
        <taxon>Neoptera</taxon>
        <taxon>Endopterygota</taxon>
        <taxon>Lepidoptera</taxon>
        <taxon>Glossata</taxon>
        <taxon>Ditrysia</taxon>
        <taxon>Pyraloidea</taxon>
        <taxon>Pyralidae</taxon>
        <taxon>Galleriinae</taxon>
        <taxon>Galleria</taxon>
    </lineage>
</organism>
<dbReference type="GO" id="GO:0005179">
    <property type="term" value="F:hormone activity"/>
    <property type="evidence" value="ECO:0007669"/>
    <property type="project" value="InterPro"/>
</dbReference>
<evidence type="ECO:0000256" key="5">
    <source>
        <dbReference type="ARBA" id="ARBA00023157"/>
    </source>
</evidence>
<dbReference type="GO" id="GO:0005576">
    <property type="term" value="C:extracellular region"/>
    <property type="evidence" value="ECO:0007669"/>
    <property type="project" value="UniProtKB-SubCell"/>
</dbReference>
<evidence type="ECO:0000256" key="3">
    <source>
        <dbReference type="ARBA" id="ARBA00022685"/>
    </source>
</evidence>
<dbReference type="Gene3D" id="1.10.100.10">
    <property type="entry name" value="Insulin-like"/>
    <property type="match status" value="1"/>
</dbReference>
<dbReference type="PROSITE" id="PS00262">
    <property type="entry name" value="INSULIN"/>
    <property type="match status" value="1"/>
</dbReference>
<comment type="subcellular location">
    <subcellularLocation>
        <location evidence="6">Secreted</location>
    </subcellularLocation>
</comment>
<keyword evidence="4 7" id="KW-0732">Signal</keyword>
<name>A0A6J3BXX0_GALME</name>
<evidence type="ECO:0000256" key="4">
    <source>
        <dbReference type="ARBA" id="ARBA00022729"/>
    </source>
</evidence>
<dbReference type="PANTHER" id="PTHR13647:SF4">
    <property type="entry name" value="INSULIN-LIKE PEPTIDE 1-RELATED"/>
    <property type="match status" value="1"/>
</dbReference>
<evidence type="ECO:0000256" key="6">
    <source>
        <dbReference type="RuleBase" id="RU000406"/>
    </source>
</evidence>
<reference evidence="9" key="1">
    <citation type="submission" date="2023-05" db="EMBL/GenBank/DDBJ databases">
        <authorList>
            <person name="Luo L."/>
        </authorList>
    </citation>
    <scope>NUCLEOTIDE SEQUENCE</scope>
</reference>
<evidence type="ECO:0000313" key="9">
    <source>
        <dbReference type="EMBL" id="WLY76839.1"/>
    </source>
</evidence>
<feature type="domain" description="Insulin-like" evidence="8">
    <location>
        <begin position="25"/>
        <end position="100"/>
    </location>
</feature>
<keyword evidence="3" id="KW-0165">Cleavage on pair of basic residues</keyword>
<evidence type="ECO:0000256" key="7">
    <source>
        <dbReference type="SAM" id="SignalP"/>
    </source>
</evidence>
<dbReference type="InterPro" id="IPR022353">
    <property type="entry name" value="Insulin_CS"/>
</dbReference>
<protein>
    <submittedName>
        <fullName evidence="9">Insulin-like peptide transcript variant X3</fullName>
    </submittedName>
</protein>
<dbReference type="InterPro" id="IPR036438">
    <property type="entry name" value="Insulin-like_sf"/>
</dbReference>
<feature type="chain" id="PRO_5044643069" evidence="7">
    <location>
        <begin position="22"/>
        <end position="102"/>
    </location>
</feature>
<comment type="similarity">
    <text evidence="1 6">Belongs to the insulin family.</text>
</comment>
<accession>A0A6J3BXX0</accession>
<dbReference type="PANTHER" id="PTHR13647">
    <property type="entry name" value="INSULIN-LIKE PEPTIDE 2-RELATED"/>
    <property type="match status" value="1"/>
</dbReference>
<proteinExistence type="evidence at transcript level"/>
<dbReference type="InterPro" id="IPR016179">
    <property type="entry name" value="Insulin-like"/>
</dbReference>
<dbReference type="PRINTS" id="PR00276">
    <property type="entry name" value="INSULINFAMLY"/>
</dbReference>
<dbReference type="EMBL" id="OQ943367">
    <property type="protein sequence ID" value="WLY76839.1"/>
    <property type="molecule type" value="mRNA"/>
</dbReference>
<keyword evidence="5" id="KW-1015">Disulfide bond</keyword>
<evidence type="ECO:0000256" key="1">
    <source>
        <dbReference type="ARBA" id="ARBA00009034"/>
    </source>
</evidence>
<keyword evidence="6" id="KW-0964">Secreted</keyword>
<dbReference type="AlphaFoldDB" id="A0A6J3BXX0"/>
<dbReference type="InterPro" id="IPR022352">
    <property type="entry name" value="Ins/IGF/rlx"/>
</dbReference>
<dbReference type="SUPFAM" id="SSF56994">
    <property type="entry name" value="Insulin-like"/>
    <property type="match status" value="1"/>
</dbReference>
<dbReference type="CDD" id="cd04366">
    <property type="entry name" value="IlGF_insulin_bombyxin_like"/>
    <property type="match status" value="1"/>
</dbReference>
<feature type="signal peptide" evidence="7">
    <location>
        <begin position="1"/>
        <end position="21"/>
    </location>
</feature>
<evidence type="ECO:0000256" key="2">
    <source>
        <dbReference type="ARBA" id="ARBA00011207"/>
    </source>
</evidence>
<comment type="subunit">
    <text evidence="2">Heterodimer of a B chain and an A chain linked by two disulfide bonds.</text>
</comment>
<dbReference type="Pfam" id="PF00049">
    <property type="entry name" value="Insulin"/>
    <property type="match status" value="1"/>
</dbReference>
<sequence length="102" mass="11847">MKFPNTFVLLFLSAILVLVWAEEKQNYCGRRLAMTMAYVCNNNLVKRSSGSTFDHISGYRQLDWPWIAPQNARSLSRNKRQIVYECCINSCTTEELLTYCPN</sequence>